<dbReference type="PANTHER" id="PTHR34075:SF5">
    <property type="entry name" value="BLR3430 PROTEIN"/>
    <property type="match status" value="1"/>
</dbReference>
<evidence type="ECO:0000313" key="3">
    <source>
        <dbReference type="EMBL" id="AMO69036.1"/>
    </source>
</evidence>
<dbReference type="STRING" id="1470434.AZF00_12305"/>
<dbReference type="Pfam" id="PF12172">
    <property type="entry name" value="zf-ChsH2"/>
    <property type="match status" value="1"/>
</dbReference>
<evidence type="ECO:0000313" key="4">
    <source>
        <dbReference type="Proteomes" id="UP000074119"/>
    </source>
</evidence>
<dbReference type="KEGG" id="zal:AZF00_12305"/>
<evidence type="ECO:0000259" key="1">
    <source>
        <dbReference type="Pfam" id="PF01796"/>
    </source>
</evidence>
<sequence length="325" mass="35393">MAASAEVLSQAFTLGYTYTRSTGPIVGQFLTSLRNRKMVGIKASDGKVLMPPVEFDPVSAAALTEFVDLPDSGVVKTWCWVSHPRKAHPSDKPFAWAMIQLDGADTPMLHWVDAGEEAAMSTGMRVKVRWAEETKGLMGDINGFVPEAVALLGELKPNDATDTITGMEAPIYLTYNFTAGKATALYLHSVKKGQLVGQRCPNCRNVYIPPRGSCAACGVPTVEEVVLGNKATVESFTIVYIPIPGNPIKPPYVIANLVLDGANLSFLHLLSECKNEDVRIGMRVEAVWKPEEEWGYAMENIKYFKPIDEPDMAVSEIGKLIDGGK</sequence>
<name>A0A127M748_9GAMM</name>
<protein>
    <recommendedName>
        <fullName evidence="5">DNA-binding protein</fullName>
    </recommendedName>
</protein>
<dbReference type="EMBL" id="CP014544">
    <property type="protein sequence ID" value="AMO69036.1"/>
    <property type="molecule type" value="Genomic_DNA"/>
</dbReference>
<evidence type="ECO:0000259" key="2">
    <source>
        <dbReference type="Pfam" id="PF12172"/>
    </source>
</evidence>
<dbReference type="Pfam" id="PF01796">
    <property type="entry name" value="OB_ChsH2_C"/>
    <property type="match status" value="2"/>
</dbReference>
<dbReference type="Gene3D" id="6.10.30.10">
    <property type="match status" value="2"/>
</dbReference>
<gene>
    <name evidence="3" type="ORF">AZF00_12305</name>
</gene>
<dbReference type="PANTHER" id="PTHR34075">
    <property type="entry name" value="BLR3430 PROTEIN"/>
    <property type="match status" value="1"/>
</dbReference>
<feature type="domain" description="ChsH2 C-terminal OB-fold" evidence="1">
    <location>
        <begin position="67"/>
        <end position="130"/>
    </location>
</feature>
<feature type="domain" description="ChsH2 rubredoxin-like zinc ribbon" evidence="2">
    <location>
        <begin position="191"/>
        <end position="223"/>
    </location>
</feature>
<dbReference type="Proteomes" id="UP000074119">
    <property type="component" value="Chromosome"/>
</dbReference>
<feature type="domain" description="ChsH2 C-terminal OB-fold" evidence="1">
    <location>
        <begin position="225"/>
        <end position="289"/>
    </location>
</feature>
<dbReference type="AlphaFoldDB" id="A0A127M748"/>
<dbReference type="RefSeq" id="WP_008248924.1">
    <property type="nucleotide sequence ID" value="NZ_CP014544.1"/>
</dbReference>
<organism evidence="3 4">
    <name type="scientific">Zhongshania aliphaticivorans</name>
    <dbReference type="NCBI Taxonomy" id="1470434"/>
    <lineage>
        <taxon>Bacteria</taxon>
        <taxon>Pseudomonadati</taxon>
        <taxon>Pseudomonadota</taxon>
        <taxon>Gammaproteobacteria</taxon>
        <taxon>Cellvibrionales</taxon>
        <taxon>Spongiibacteraceae</taxon>
        <taxon>Zhongshania</taxon>
    </lineage>
</organism>
<dbReference type="InterPro" id="IPR012340">
    <property type="entry name" value="NA-bd_OB-fold"/>
</dbReference>
<dbReference type="Gene3D" id="2.40.50.140">
    <property type="entry name" value="Nucleic acid-binding proteins"/>
    <property type="match status" value="1"/>
</dbReference>
<accession>A0A127M748</accession>
<dbReference type="InterPro" id="IPR052513">
    <property type="entry name" value="Thioester_dehydratase-like"/>
</dbReference>
<dbReference type="InterPro" id="IPR022002">
    <property type="entry name" value="ChsH2_Znr"/>
</dbReference>
<dbReference type="InterPro" id="IPR002878">
    <property type="entry name" value="ChsH2_C"/>
</dbReference>
<dbReference type="SUPFAM" id="SSF50249">
    <property type="entry name" value="Nucleic acid-binding proteins"/>
    <property type="match status" value="2"/>
</dbReference>
<reference evidence="3 4" key="1">
    <citation type="submission" date="2015-12" db="EMBL/GenBank/DDBJ databases">
        <authorList>
            <person name="Shamseldin A."/>
            <person name="Moawad H."/>
            <person name="Abd El-Rahim W.M."/>
            <person name="Sadowsky M.J."/>
        </authorList>
    </citation>
    <scope>NUCLEOTIDE SEQUENCE [LARGE SCALE GENOMIC DNA]</scope>
    <source>
        <strain evidence="3 4">SM2</strain>
    </source>
</reference>
<evidence type="ECO:0008006" key="5">
    <source>
        <dbReference type="Google" id="ProtNLM"/>
    </source>
</evidence>
<proteinExistence type="predicted"/>